<accession>A0A5B8RJI8</accession>
<dbReference type="SUPFAM" id="SSF54427">
    <property type="entry name" value="NTF2-like"/>
    <property type="match status" value="2"/>
</dbReference>
<sequence>MRGSRENTVINERNRKSIAREHSRRLSAGDVDALLELYAKDATFEDPVGAGGRAGHEALRAHFESAVAGNVAETVEDTVVGQDGAHVLSRITAVMDYRPRGPVYADRGWLPAPQAAEPTGLRCHYALLLRVGESGLIEDMRAFWGRPDIETSADGAAESFRGPESITPDEAALRQLPYTYARRLESGDVSGTVALFSDDVVFEDPVGRMKLCGKEALAKHVAHGSAGKVNEILGRPVSSMDGRFVVIRGDARIFVPEKMRMRMITVCELNKDGLGVHIQGFWGITDTTFGDMGPDTDTDTDR</sequence>
<evidence type="ECO:0000313" key="2">
    <source>
        <dbReference type="EMBL" id="QEA08903.1"/>
    </source>
</evidence>
<name>A0A5B8RJI8_STRHY</name>
<feature type="domain" description="SnoaL-like" evidence="1">
    <location>
        <begin position="20"/>
        <end position="137"/>
    </location>
</feature>
<feature type="domain" description="SnoaL-like" evidence="1">
    <location>
        <begin position="180"/>
        <end position="274"/>
    </location>
</feature>
<gene>
    <name evidence="2" type="primary">jenI</name>
</gene>
<organism evidence="2">
    <name type="scientific">Streptomyces hygroscopicus</name>
    <dbReference type="NCBI Taxonomy" id="1912"/>
    <lineage>
        <taxon>Bacteria</taxon>
        <taxon>Bacillati</taxon>
        <taxon>Actinomycetota</taxon>
        <taxon>Actinomycetes</taxon>
        <taxon>Kitasatosporales</taxon>
        <taxon>Streptomycetaceae</taxon>
        <taxon>Streptomyces</taxon>
        <taxon>Streptomyces violaceusniger group</taxon>
    </lineage>
</organism>
<dbReference type="Pfam" id="PF12680">
    <property type="entry name" value="SnoaL_2"/>
    <property type="match status" value="2"/>
</dbReference>
<dbReference type="AlphaFoldDB" id="A0A5B8RJI8"/>
<proteinExistence type="predicted"/>
<dbReference type="Gene3D" id="3.10.450.50">
    <property type="match status" value="2"/>
</dbReference>
<dbReference type="InterPro" id="IPR032710">
    <property type="entry name" value="NTF2-like_dom_sf"/>
</dbReference>
<evidence type="ECO:0000259" key="1">
    <source>
        <dbReference type="Pfam" id="PF12680"/>
    </source>
</evidence>
<reference evidence="2" key="1">
    <citation type="submission" date="2019-06" db="EMBL/GenBank/DDBJ databases">
        <authorList>
            <person name="Fu A."/>
            <person name="Liu R."/>
            <person name="Liu T."/>
        </authorList>
    </citation>
    <scope>NUCLEOTIDE SEQUENCE</scope>
    <source>
        <strain evidence="2">ATCC 21840</strain>
    </source>
</reference>
<protein>
    <submittedName>
        <fullName evidence="2">JenI</fullName>
    </submittedName>
</protein>
<dbReference type="InterPro" id="IPR037401">
    <property type="entry name" value="SnoaL-like"/>
</dbReference>
<dbReference type="EMBL" id="MN071207">
    <property type="protein sequence ID" value="QEA08903.1"/>
    <property type="molecule type" value="Genomic_DNA"/>
</dbReference>